<feature type="region of interest" description="Disordered" evidence="1">
    <location>
        <begin position="325"/>
        <end position="406"/>
    </location>
</feature>
<feature type="compositionally biased region" description="Polar residues" evidence="1">
    <location>
        <begin position="203"/>
        <end position="216"/>
    </location>
</feature>
<evidence type="ECO:0000313" key="3">
    <source>
        <dbReference type="Proteomes" id="UP000053029"/>
    </source>
</evidence>
<dbReference type="Proteomes" id="UP000053029">
    <property type="component" value="Unassembled WGS sequence"/>
</dbReference>
<evidence type="ECO:0000256" key="1">
    <source>
        <dbReference type="SAM" id="MobiDB-lite"/>
    </source>
</evidence>
<feature type="compositionally biased region" description="Polar residues" evidence="1">
    <location>
        <begin position="371"/>
        <end position="380"/>
    </location>
</feature>
<proteinExistence type="predicted"/>
<gene>
    <name evidence="2" type="ORF">Z517_02700</name>
</gene>
<feature type="compositionally biased region" description="Low complexity" evidence="1">
    <location>
        <begin position="326"/>
        <end position="345"/>
    </location>
</feature>
<dbReference type="GeneID" id="25302190"/>
<dbReference type="RefSeq" id="XP_013287263.1">
    <property type="nucleotide sequence ID" value="XM_013431809.1"/>
</dbReference>
<dbReference type="AlphaFoldDB" id="A0A0D2GXV4"/>
<dbReference type="OrthoDB" id="4140029at2759"/>
<name>A0A0D2GXV4_9EURO</name>
<sequence length="424" mass="47343">MSRALGFSGSPSPTSLAEACKLAWHTFYGMQKASEDFENLRFEVWTIAISLDSLHSVGSTSLLIDRQPDHKRWALTFSKILTSLNAALRPLYNLVKLYLSTSTRDRTAVKQWLTNTDMNYEGLTVQDFRRKLSMLVESLNVFLSSLTHAELTRARAASETEEYRVLSEVTRNVLQKWDQSRVTGASHDSDRAIKSIETVTFVSDNSKENNTSSTRGDSTRPRTQDEYPTLWPTHQRPEYHGGPGGHAAEALNLDGIETGFRKHMNAMRRIREQLRLQKENEHHLTEQKSSHFPEVHGEVPITPITPSHHRTMPENATAALSELASDHGYTSSSGTSSAQTSESGSVISGAQEENRPRSPAGVGGGPPPPTTANHTRSSSGELGRKRVRTQDLHLANDSDDWQRHRRPRKTALEEMLTAALFFDS</sequence>
<feature type="region of interest" description="Disordered" evidence="1">
    <location>
        <begin position="280"/>
        <end position="311"/>
    </location>
</feature>
<feature type="compositionally biased region" description="Basic and acidic residues" evidence="1">
    <location>
        <begin position="382"/>
        <end position="402"/>
    </location>
</feature>
<dbReference type="EMBL" id="KN846970">
    <property type="protein sequence ID" value="KIW83455.1"/>
    <property type="molecule type" value="Genomic_DNA"/>
</dbReference>
<dbReference type="VEuPathDB" id="FungiDB:Z517_02700"/>
<feature type="region of interest" description="Disordered" evidence="1">
    <location>
        <begin position="203"/>
        <end position="249"/>
    </location>
</feature>
<reference evidence="2 3" key="1">
    <citation type="submission" date="2015-01" db="EMBL/GenBank/DDBJ databases">
        <title>The Genome Sequence of Fonsecaea pedrosoi CBS 271.37.</title>
        <authorList>
            <consortium name="The Broad Institute Genomics Platform"/>
            <person name="Cuomo C."/>
            <person name="de Hoog S."/>
            <person name="Gorbushina A."/>
            <person name="Stielow B."/>
            <person name="Teixiera M."/>
            <person name="Abouelleil A."/>
            <person name="Chapman S.B."/>
            <person name="Priest M."/>
            <person name="Young S.K."/>
            <person name="Wortman J."/>
            <person name="Nusbaum C."/>
            <person name="Birren B."/>
        </authorList>
    </citation>
    <scope>NUCLEOTIDE SEQUENCE [LARGE SCALE GENOMIC DNA]</scope>
    <source>
        <strain evidence="2 3">CBS 271.37</strain>
    </source>
</reference>
<feature type="compositionally biased region" description="Basic and acidic residues" evidence="1">
    <location>
        <begin position="280"/>
        <end position="297"/>
    </location>
</feature>
<accession>A0A0D2GXV4</accession>
<keyword evidence="3" id="KW-1185">Reference proteome</keyword>
<dbReference type="HOGENOM" id="CLU_609707_0_0_1"/>
<organism evidence="2 3">
    <name type="scientific">Fonsecaea pedrosoi CBS 271.37</name>
    <dbReference type="NCBI Taxonomy" id="1442368"/>
    <lineage>
        <taxon>Eukaryota</taxon>
        <taxon>Fungi</taxon>
        <taxon>Dikarya</taxon>
        <taxon>Ascomycota</taxon>
        <taxon>Pezizomycotina</taxon>
        <taxon>Eurotiomycetes</taxon>
        <taxon>Chaetothyriomycetidae</taxon>
        <taxon>Chaetothyriales</taxon>
        <taxon>Herpotrichiellaceae</taxon>
        <taxon>Fonsecaea</taxon>
    </lineage>
</organism>
<evidence type="ECO:0000313" key="2">
    <source>
        <dbReference type="EMBL" id="KIW83455.1"/>
    </source>
</evidence>
<protein>
    <submittedName>
        <fullName evidence="2">Unplaced genomic scaffold supercont1.2, whole genome shotgun sequence</fullName>
    </submittedName>
</protein>